<dbReference type="RefSeq" id="WP_310368965.1">
    <property type="nucleotide sequence ID" value="NZ_JAVDYB010000001.1"/>
</dbReference>
<evidence type="ECO:0000256" key="1">
    <source>
        <dbReference type="SAM" id="Phobius"/>
    </source>
</evidence>
<dbReference type="PANTHER" id="PTHR37290:SF1">
    <property type="entry name" value="INNER MEMBRANE PROTEIN YIAA"/>
    <property type="match status" value="1"/>
</dbReference>
<dbReference type="PANTHER" id="PTHR37290">
    <property type="entry name" value="INNER MEMBRANE PROTEIN YIAA-RELATED"/>
    <property type="match status" value="1"/>
</dbReference>
<dbReference type="InterPro" id="IPR008024">
    <property type="entry name" value="YiaAB"/>
</dbReference>
<gene>
    <name evidence="3" type="ORF">J2S41_003526</name>
</gene>
<dbReference type="GO" id="GO:0005886">
    <property type="term" value="C:plasma membrane"/>
    <property type="evidence" value="ECO:0007669"/>
    <property type="project" value="TreeGrafter"/>
</dbReference>
<comment type="caution">
    <text evidence="3">The sequence shown here is derived from an EMBL/GenBank/DDBJ whole genome shotgun (WGS) entry which is preliminary data.</text>
</comment>
<organism evidence="3 4">
    <name type="scientific">Catenuloplanes atrovinosus</name>
    <dbReference type="NCBI Taxonomy" id="137266"/>
    <lineage>
        <taxon>Bacteria</taxon>
        <taxon>Bacillati</taxon>
        <taxon>Actinomycetota</taxon>
        <taxon>Actinomycetes</taxon>
        <taxon>Micromonosporales</taxon>
        <taxon>Micromonosporaceae</taxon>
        <taxon>Catenuloplanes</taxon>
    </lineage>
</organism>
<accession>A0AAE4CA70</accession>
<feature type="domain" description="YiaAB two helix" evidence="2">
    <location>
        <begin position="74"/>
        <end position="126"/>
    </location>
</feature>
<proteinExistence type="predicted"/>
<keyword evidence="1" id="KW-0472">Membrane</keyword>
<evidence type="ECO:0000259" key="2">
    <source>
        <dbReference type="Pfam" id="PF05360"/>
    </source>
</evidence>
<reference evidence="3" key="1">
    <citation type="submission" date="2023-07" db="EMBL/GenBank/DDBJ databases">
        <title>Sequencing the genomes of 1000 actinobacteria strains.</title>
        <authorList>
            <person name="Klenk H.-P."/>
        </authorList>
    </citation>
    <scope>NUCLEOTIDE SEQUENCE</scope>
    <source>
        <strain evidence="3">DSM 44707</strain>
    </source>
</reference>
<dbReference type="NCBIfam" id="NF008482">
    <property type="entry name" value="PRK11383.1"/>
    <property type="match status" value="1"/>
</dbReference>
<keyword evidence="1" id="KW-1133">Transmembrane helix</keyword>
<evidence type="ECO:0000313" key="3">
    <source>
        <dbReference type="EMBL" id="MDR7276748.1"/>
    </source>
</evidence>
<sequence>MTNHGKPTPAFIGASWAALLLGIVCFGVGLWNAGMARSEKGFYAAVLIMGVFAAVSVQKAVRDRAEAVPVSALYLGLSWLVTGAGVVMLTVGLWNSGMALSEKGFYGLAYGMTLFAAVAVQKNVRDGLAARTAERPPAYVMPEAPQAYYPPVS</sequence>
<feature type="transmembrane region" description="Helical" evidence="1">
    <location>
        <begin position="73"/>
        <end position="94"/>
    </location>
</feature>
<dbReference type="Proteomes" id="UP001183643">
    <property type="component" value="Unassembled WGS sequence"/>
</dbReference>
<feature type="domain" description="YiaAB two helix" evidence="2">
    <location>
        <begin position="11"/>
        <end position="63"/>
    </location>
</feature>
<protein>
    <submittedName>
        <fullName evidence="3">Membrane protein YiaA</fullName>
    </submittedName>
</protein>
<dbReference type="InterPro" id="IPR038972">
    <property type="entry name" value="YiaA-like"/>
</dbReference>
<dbReference type="AlphaFoldDB" id="A0AAE4CA70"/>
<dbReference type="Pfam" id="PF05360">
    <property type="entry name" value="YiaAB"/>
    <property type="match status" value="2"/>
</dbReference>
<dbReference type="GO" id="GO:0006974">
    <property type="term" value="P:DNA damage response"/>
    <property type="evidence" value="ECO:0007669"/>
    <property type="project" value="TreeGrafter"/>
</dbReference>
<keyword evidence="1" id="KW-0812">Transmembrane</keyword>
<dbReference type="EMBL" id="JAVDYB010000001">
    <property type="protein sequence ID" value="MDR7276748.1"/>
    <property type="molecule type" value="Genomic_DNA"/>
</dbReference>
<feature type="transmembrane region" description="Helical" evidence="1">
    <location>
        <begin position="42"/>
        <end position="61"/>
    </location>
</feature>
<name>A0AAE4CA70_9ACTN</name>
<evidence type="ECO:0000313" key="4">
    <source>
        <dbReference type="Proteomes" id="UP001183643"/>
    </source>
</evidence>
<keyword evidence="4" id="KW-1185">Reference proteome</keyword>
<feature type="transmembrane region" description="Helical" evidence="1">
    <location>
        <begin position="12"/>
        <end position="30"/>
    </location>
</feature>